<feature type="domain" description="C2H2-type" evidence="3">
    <location>
        <begin position="467"/>
        <end position="498"/>
    </location>
</feature>
<keyword evidence="1" id="KW-0863">Zinc-finger</keyword>
<dbReference type="OrthoDB" id="1939603at2759"/>
<feature type="compositionally biased region" description="Low complexity" evidence="2">
    <location>
        <begin position="150"/>
        <end position="159"/>
    </location>
</feature>
<dbReference type="PANTHER" id="PTHR36167:SF3">
    <property type="entry name" value="C2H2 FINGER DOMAIN TRANSCRIPTION FACTOR (EUROFUNG)-RELATED"/>
    <property type="match status" value="1"/>
</dbReference>
<sequence>MHNQVPVLFTPLTPPPDSFNNSYIPSVDAALNNTRSRPNLHIAIGRALLRSSPTPHSAALAFDARSAHSALPITSPNQHAFRYARDLASSSGSASAPSGGDHGIYSSSPALEHSSDAATLATSVSGYPCSPPPSRHHSEHAANRDKLSGASHFSAQSPASSPPGPAATSISDRLNLTSINAQTLPDHYQATFSASTQSENQSEQRSHLTQAQQHPQASFQPRTSSSIHSPSDRFPSLASMLSSDRYPPRIDRYAFPAPGHERRISDPSDHYSTAKIHPSSMAMGAGYGAPPSYTLHRVERTGSYPEIATESGLSQTGWREDEKEKLYMEDRARAAFDPYSPIHSSFSSSNSSIATQALPSPHYYPSRGYTGPAAGTYPLYGPSEDAPYDARPQTGSSDSSSPSYPYSQGAVPSGSRGLPNTLNPHQADYANFGGADPSSKTYSFVALPGNTVRKRPRRRYDEIERLYACNFPGCTKAYGTLNHLNAHVNMQKHGPKRHPNEFKEMRKQWRKMKKEQEAERERLVQLEGIPGAGNSSLSDVMRRRRATDPSPYGIHGINPGEDVNANGHPSGSVAASVNDPLGISSLDASSYGLSQSLPINVGSDPIGSMGVGTGYSQQQQYSSSSGYHGQQRPSISPASPSGPSDTYGRFTGSGQGLAPLTESPTNYYTQSAGFEPGRTRTPPPPRNQLPPDATLCSAYTHSQQSDVGGDGYALPSLSSATGMDQRGRHGSSQ</sequence>
<name>A0A9Q5N563_SANBA</name>
<dbReference type="GO" id="GO:0006355">
    <property type="term" value="P:regulation of DNA-templated transcription"/>
    <property type="evidence" value="ECO:0007669"/>
    <property type="project" value="InterPro"/>
</dbReference>
<feature type="compositionally biased region" description="Low complexity" evidence="2">
    <location>
        <begin position="396"/>
        <end position="407"/>
    </location>
</feature>
<dbReference type="PANTHER" id="PTHR36167">
    <property type="entry name" value="C2H2 FINGER DOMAIN TRANSCRIPTION FACTOR (EUROFUNG)-RELATED"/>
    <property type="match status" value="1"/>
</dbReference>
<dbReference type="Proteomes" id="UP000757232">
    <property type="component" value="Unassembled WGS sequence"/>
</dbReference>
<dbReference type="PROSITE" id="PS50157">
    <property type="entry name" value="ZINC_FINGER_C2H2_2"/>
    <property type="match status" value="1"/>
</dbReference>
<feature type="region of interest" description="Disordered" evidence="2">
    <location>
        <begin position="192"/>
        <end position="275"/>
    </location>
</feature>
<feature type="compositionally biased region" description="Polar residues" evidence="2">
    <location>
        <begin position="697"/>
        <end position="706"/>
    </location>
</feature>
<dbReference type="EMBL" id="LNZH02000209">
    <property type="protein sequence ID" value="OCB85531.1"/>
    <property type="molecule type" value="Genomic_DNA"/>
</dbReference>
<evidence type="ECO:0000256" key="2">
    <source>
        <dbReference type="SAM" id="MobiDB-lite"/>
    </source>
</evidence>
<feature type="region of interest" description="Disordered" evidence="2">
    <location>
        <begin position="546"/>
        <end position="573"/>
    </location>
</feature>
<dbReference type="Gene3D" id="3.30.160.60">
    <property type="entry name" value="Classic Zinc Finger"/>
    <property type="match status" value="1"/>
</dbReference>
<protein>
    <recommendedName>
        <fullName evidence="3">C2H2-type domain-containing protein</fullName>
    </recommendedName>
</protein>
<feature type="region of interest" description="Disordered" evidence="2">
    <location>
        <begin position="375"/>
        <end position="434"/>
    </location>
</feature>
<evidence type="ECO:0000313" key="5">
    <source>
        <dbReference type="Proteomes" id="UP000757232"/>
    </source>
</evidence>
<reference evidence="4" key="1">
    <citation type="submission" date="2016-06" db="EMBL/GenBank/DDBJ databases">
        <title>Draft Genome sequence of the fungus Inonotus baumii.</title>
        <authorList>
            <person name="Zhu H."/>
            <person name="Lin W."/>
        </authorList>
    </citation>
    <scope>NUCLEOTIDE SEQUENCE</scope>
    <source>
        <strain evidence="4">821</strain>
    </source>
</reference>
<dbReference type="PROSITE" id="PS00028">
    <property type="entry name" value="ZINC_FINGER_C2H2_1"/>
    <property type="match status" value="1"/>
</dbReference>
<feature type="compositionally biased region" description="Polar residues" evidence="2">
    <location>
        <begin position="116"/>
        <end position="125"/>
    </location>
</feature>
<evidence type="ECO:0000313" key="4">
    <source>
        <dbReference type="EMBL" id="OCB85531.1"/>
    </source>
</evidence>
<evidence type="ECO:0000259" key="3">
    <source>
        <dbReference type="PROSITE" id="PS50157"/>
    </source>
</evidence>
<feature type="compositionally biased region" description="Low complexity" evidence="2">
    <location>
        <begin position="89"/>
        <end position="99"/>
    </location>
</feature>
<dbReference type="GO" id="GO:0008270">
    <property type="term" value="F:zinc ion binding"/>
    <property type="evidence" value="ECO:0007669"/>
    <property type="project" value="UniProtKB-KW"/>
</dbReference>
<accession>A0A9Q5N563</accession>
<dbReference type="InterPro" id="IPR039327">
    <property type="entry name" value="CON7-like"/>
</dbReference>
<gene>
    <name evidence="4" type="ORF">A7U60_g7541</name>
</gene>
<keyword evidence="1" id="KW-0479">Metal-binding</keyword>
<feature type="compositionally biased region" description="Low complexity" evidence="2">
    <location>
        <begin position="614"/>
        <end position="644"/>
    </location>
</feature>
<proteinExistence type="predicted"/>
<feature type="region of interest" description="Disordered" evidence="2">
    <location>
        <begin position="89"/>
        <end position="170"/>
    </location>
</feature>
<organism evidence="4 5">
    <name type="scientific">Sanghuangporus baumii</name>
    <name type="common">Phellinus baumii</name>
    <dbReference type="NCBI Taxonomy" id="108892"/>
    <lineage>
        <taxon>Eukaryota</taxon>
        <taxon>Fungi</taxon>
        <taxon>Dikarya</taxon>
        <taxon>Basidiomycota</taxon>
        <taxon>Agaricomycotina</taxon>
        <taxon>Agaricomycetes</taxon>
        <taxon>Hymenochaetales</taxon>
        <taxon>Hymenochaetaceae</taxon>
        <taxon>Sanghuangporus</taxon>
    </lineage>
</organism>
<keyword evidence="5" id="KW-1185">Reference proteome</keyword>
<feature type="region of interest" description="Disordered" evidence="2">
    <location>
        <begin position="610"/>
        <end position="733"/>
    </location>
</feature>
<keyword evidence="1" id="KW-0862">Zinc</keyword>
<comment type="caution">
    <text evidence="4">The sequence shown here is derived from an EMBL/GenBank/DDBJ whole genome shotgun (WGS) entry which is preliminary data.</text>
</comment>
<dbReference type="InterPro" id="IPR013087">
    <property type="entry name" value="Znf_C2H2_type"/>
</dbReference>
<feature type="compositionally biased region" description="Polar residues" evidence="2">
    <location>
        <begin position="192"/>
        <end position="229"/>
    </location>
</feature>
<feature type="compositionally biased region" description="Basic and acidic residues" evidence="2">
    <location>
        <begin position="259"/>
        <end position="269"/>
    </location>
</feature>
<feature type="compositionally biased region" description="Polar residues" evidence="2">
    <location>
        <begin position="662"/>
        <end position="672"/>
    </location>
</feature>
<dbReference type="AlphaFoldDB" id="A0A9Q5N563"/>
<evidence type="ECO:0000256" key="1">
    <source>
        <dbReference type="PROSITE-ProRule" id="PRU00042"/>
    </source>
</evidence>